<sequence length="197" mass="21829">MARPRQITDEQIVNAARDAFLEQGFGATTAEIARRAGVSEGTLFKRYARKEELFEAAVGLREYGRWRDDLVGRAGQGDVRRNLEDAALAFLTESSSVVPRLMAVFSRGHDPSHNPLLGRLDDPVRRDAEALAAYLRAETALGRLRPLDVDVTALTVMGALTHYVHREHMMPPQGREAIDAGRLVRGLFDVLWPGLSP</sequence>
<dbReference type="Proteomes" id="UP000539473">
    <property type="component" value="Unassembled WGS sequence"/>
</dbReference>
<dbReference type="Gene3D" id="1.10.357.10">
    <property type="entry name" value="Tetracycline Repressor, domain 2"/>
    <property type="match status" value="1"/>
</dbReference>
<dbReference type="PRINTS" id="PR00455">
    <property type="entry name" value="HTHTETR"/>
</dbReference>
<reference evidence="6" key="4">
    <citation type="submission" date="2024-05" db="EMBL/GenBank/DDBJ databases">
        <authorList>
            <person name="Sun Q."/>
            <person name="Zhou Y."/>
        </authorList>
    </citation>
    <scope>NUCLEOTIDE SEQUENCE</scope>
    <source>
        <strain evidence="6">CGMCC 1.18437</strain>
    </source>
</reference>
<accession>A0A7W8NQD6</accession>
<keyword evidence="1" id="KW-0805">Transcription regulation</keyword>
<dbReference type="SUPFAM" id="SSF48498">
    <property type="entry name" value="Tetracyclin repressor-like, C-terminal domain"/>
    <property type="match status" value="1"/>
</dbReference>
<dbReference type="Gene3D" id="1.10.10.60">
    <property type="entry name" value="Homeodomain-like"/>
    <property type="match status" value="1"/>
</dbReference>
<evidence type="ECO:0000256" key="4">
    <source>
        <dbReference type="PROSITE-ProRule" id="PRU00335"/>
    </source>
</evidence>
<dbReference type="PANTHER" id="PTHR30055:SF238">
    <property type="entry name" value="MYCOFACTOCIN BIOSYNTHESIS TRANSCRIPTIONAL REGULATOR MFTR-RELATED"/>
    <property type="match status" value="1"/>
</dbReference>
<evidence type="ECO:0000313" key="6">
    <source>
        <dbReference type="EMBL" id="GHF37317.1"/>
    </source>
</evidence>
<dbReference type="AlphaFoldDB" id="A0A7W8NQD6"/>
<organism evidence="7 8">
    <name type="scientific">Deinococcus metalli</name>
    <dbReference type="NCBI Taxonomy" id="1141878"/>
    <lineage>
        <taxon>Bacteria</taxon>
        <taxon>Thermotogati</taxon>
        <taxon>Deinococcota</taxon>
        <taxon>Deinococci</taxon>
        <taxon>Deinococcales</taxon>
        <taxon>Deinococcaceae</taxon>
        <taxon>Deinococcus</taxon>
    </lineage>
</organism>
<dbReference type="PANTHER" id="PTHR30055">
    <property type="entry name" value="HTH-TYPE TRANSCRIPTIONAL REGULATOR RUTR"/>
    <property type="match status" value="1"/>
</dbReference>
<evidence type="ECO:0000313" key="8">
    <source>
        <dbReference type="Proteomes" id="UP000539473"/>
    </source>
</evidence>
<dbReference type="InterPro" id="IPR001647">
    <property type="entry name" value="HTH_TetR"/>
</dbReference>
<dbReference type="Pfam" id="PF00440">
    <property type="entry name" value="TetR_N"/>
    <property type="match status" value="1"/>
</dbReference>
<dbReference type="GO" id="GO:0000976">
    <property type="term" value="F:transcription cis-regulatory region binding"/>
    <property type="evidence" value="ECO:0007669"/>
    <property type="project" value="TreeGrafter"/>
</dbReference>
<dbReference type="EMBL" id="BNAJ01000002">
    <property type="protein sequence ID" value="GHF37317.1"/>
    <property type="molecule type" value="Genomic_DNA"/>
</dbReference>
<protein>
    <submittedName>
        <fullName evidence="7">AcrR family transcriptional regulator</fullName>
    </submittedName>
    <submittedName>
        <fullName evidence="6">TetR family transcriptional regulator</fullName>
    </submittedName>
</protein>
<dbReference type="PROSITE" id="PS50977">
    <property type="entry name" value="HTH_TETR_2"/>
    <property type="match status" value="1"/>
</dbReference>
<evidence type="ECO:0000313" key="7">
    <source>
        <dbReference type="EMBL" id="MBB5375753.1"/>
    </source>
</evidence>
<name>A0A7W8NQD6_9DEIO</name>
<evidence type="ECO:0000313" key="9">
    <source>
        <dbReference type="Proteomes" id="UP000619376"/>
    </source>
</evidence>
<keyword evidence="9" id="KW-1185">Reference proteome</keyword>
<reference evidence="7 8" key="3">
    <citation type="submission" date="2020-08" db="EMBL/GenBank/DDBJ databases">
        <title>Genomic Encyclopedia of Type Strains, Phase IV (KMG-IV): sequencing the most valuable type-strain genomes for metagenomic binning, comparative biology and taxonomic classification.</title>
        <authorList>
            <person name="Goeker M."/>
        </authorList>
    </citation>
    <scope>NUCLEOTIDE SEQUENCE [LARGE SCALE GENOMIC DNA]</scope>
    <source>
        <strain evidence="7 8">DSM 27521</strain>
    </source>
</reference>
<dbReference type="InterPro" id="IPR050109">
    <property type="entry name" value="HTH-type_TetR-like_transc_reg"/>
</dbReference>
<dbReference type="RefSeq" id="WP_184110020.1">
    <property type="nucleotide sequence ID" value="NZ_BNAJ01000002.1"/>
</dbReference>
<dbReference type="EMBL" id="JACHFK010000002">
    <property type="protein sequence ID" value="MBB5375753.1"/>
    <property type="molecule type" value="Genomic_DNA"/>
</dbReference>
<comment type="caution">
    <text evidence="7">The sequence shown here is derived from an EMBL/GenBank/DDBJ whole genome shotgun (WGS) entry which is preliminary data.</text>
</comment>
<reference evidence="6" key="1">
    <citation type="journal article" date="2014" name="Int. J. Syst. Evol. Microbiol.">
        <title>Complete genome of a new Firmicutes species belonging to the dominant human colonic microbiota ('Ruminococcus bicirculans') reveals two chromosomes and a selective capacity to utilize plant glucans.</title>
        <authorList>
            <consortium name="NISC Comparative Sequencing Program"/>
            <person name="Wegmann U."/>
            <person name="Louis P."/>
            <person name="Goesmann A."/>
            <person name="Henrissat B."/>
            <person name="Duncan S.H."/>
            <person name="Flint H.J."/>
        </authorList>
    </citation>
    <scope>NUCLEOTIDE SEQUENCE</scope>
    <source>
        <strain evidence="6">CGMCC 1.18437</strain>
    </source>
</reference>
<keyword evidence="2 4" id="KW-0238">DNA-binding</keyword>
<gene>
    <name evidence="6" type="ORF">GCM10017781_12490</name>
    <name evidence="7" type="ORF">HNQ07_001210</name>
</gene>
<feature type="domain" description="HTH tetR-type" evidence="5">
    <location>
        <begin position="6"/>
        <end position="65"/>
    </location>
</feature>
<dbReference type="SUPFAM" id="SSF46689">
    <property type="entry name" value="Homeodomain-like"/>
    <property type="match status" value="1"/>
</dbReference>
<dbReference type="Proteomes" id="UP000619376">
    <property type="component" value="Unassembled WGS sequence"/>
</dbReference>
<evidence type="ECO:0000256" key="2">
    <source>
        <dbReference type="ARBA" id="ARBA00023125"/>
    </source>
</evidence>
<dbReference type="GO" id="GO:0003700">
    <property type="term" value="F:DNA-binding transcription factor activity"/>
    <property type="evidence" value="ECO:0007669"/>
    <property type="project" value="TreeGrafter"/>
</dbReference>
<reference evidence="9" key="2">
    <citation type="journal article" date="2019" name="Int. J. Syst. Evol. Microbiol.">
        <title>The Global Catalogue of Microorganisms (GCM) 10K type strain sequencing project: providing services to taxonomists for standard genome sequencing and annotation.</title>
        <authorList>
            <consortium name="The Broad Institute Genomics Platform"/>
            <consortium name="The Broad Institute Genome Sequencing Center for Infectious Disease"/>
            <person name="Wu L."/>
            <person name="Ma J."/>
        </authorList>
    </citation>
    <scope>NUCLEOTIDE SEQUENCE [LARGE SCALE GENOMIC DNA]</scope>
    <source>
        <strain evidence="9">CGMCC 1.18437</strain>
    </source>
</reference>
<evidence type="ECO:0000256" key="3">
    <source>
        <dbReference type="ARBA" id="ARBA00023163"/>
    </source>
</evidence>
<keyword evidence="3" id="KW-0804">Transcription</keyword>
<dbReference type="InterPro" id="IPR036271">
    <property type="entry name" value="Tet_transcr_reg_TetR-rel_C_sf"/>
</dbReference>
<dbReference type="InterPro" id="IPR009057">
    <property type="entry name" value="Homeodomain-like_sf"/>
</dbReference>
<evidence type="ECO:0000259" key="5">
    <source>
        <dbReference type="PROSITE" id="PS50977"/>
    </source>
</evidence>
<evidence type="ECO:0000256" key="1">
    <source>
        <dbReference type="ARBA" id="ARBA00023015"/>
    </source>
</evidence>
<feature type="DNA-binding region" description="H-T-H motif" evidence="4">
    <location>
        <begin position="28"/>
        <end position="47"/>
    </location>
</feature>
<proteinExistence type="predicted"/>